<comment type="caution">
    <text evidence="2">The sequence shown here is derived from an EMBL/GenBank/DDBJ whole genome shotgun (WGS) entry which is preliminary data.</text>
</comment>
<accession>A0A3R8JJT4</accession>
<dbReference type="PANTHER" id="PTHR43649:SF14">
    <property type="entry name" value="BLR3389 PROTEIN"/>
    <property type="match status" value="1"/>
</dbReference>
<dbReference type="InterPro" id="IPR006059">
    <property type="entry name" value="SBP"/>
</dbReference>
<keyword evidence="3" id="KW-1185">Reference proteome</keyword>
<evidence type="ECO:0000313" key="2">
    <source>
        <dbReference type="EMBL" id="RRK30209.1"/>
    </source>
</evidence>
<keyword evidence="1" id="KW-0732">Signal</keyword>
<gene>
    <name evidence="2" type="ORF">EBB54_01575</name>
</gene>
<dbReference type="EMBL" id="RHJS01000002">
    <property type="protein sequence ID" value="RRK30209.1"/>
    <property type="molecule type" value="Genomic_DNA"/>
</dbReference>
<dbReference type="PROSITE" id="PS51257">
    <property type="entry name" value="PROKAR_LIPOPROTEIN"/>
    <property type="match status" value="1"/>
</dbReference>
<feature type="signal peptide" evidence="1">
    <location>
        <begin position="1"/>
        <end position="25"/>
    </location>
</feature>
<sequence>MKKIFRKTSALFVAASMTLALAACAGGGSGTEKTGGEGQAEGGSDAGEEITLTIWHQSVADTDPVKKIIEDSVEEYHKLHPNITIEQDGVTGEQYKTKIKTAFAAGEAPDISYMFSGGSFVKPYIDAGYLLPIDEYLSEETKSKVLPGMLDGCTFDGKVYTLPTVTFLANLYCNTEMFDKAGAKIPTTWDELLEAIEKLNDAGMTPIMMGEKDRWPGMYWYDIVSARTAGNKGLEEAFGDPSKFNSEPFIKAAEKMQELVNAKAFNENMMSMSYDEMVEGFAAGQGAMLFQANWVHPSIQADTSATKGKVTCVSFPVIEGMAGSETEFSGGSSDGYYINVNCEHPEEAVEYLSYLSEKIGRDGYQQGAGLPCWNTEDVDTSGLSVLDTESAALMETGTSYITWWDNIFPAEDSETYKDLVAQLMALKITPEEFAESMSKLSPSEFY</sequence>
<organism evidence="2 3">
    <name type="scientific">Schaedlerella arabinosiphila</name>
    <dbReference type="NCBI Taxonomy" id="2044587"/>
    <lineage>
        <taxon>Bacteria</taxon>
        <taxon>Bacillati</taxon>
        <taxon>Bacillota</taxon>
        <taxon>Clostridia</taxon>
        <taxon>Lachnospirales</taxon>
        <taxon>Lachnospiraceae</taxon>
        <taxon>Schaedlerella</taxon>
    </lineage>
</organism>
<dbReference type="InterPro" id="IPR050490">
    <property type="entry name" value="Bact_solute-bd_prot1"/>
</dbReference>
<dbReference type="RefSeq" id="WP_125126060.1">
    <property type="nucleotide sequence ID" value="NZ_RHJS01000002.1"/>
</dbReference>
<feature type="chain" id="PRO_5039334663" evidence="1">
    <location>
        <begin position="26"/>
        <end position="446"/>
    </location>
</feature>
<protein>
    <submittedName>
        <fullName evidence="2">Extracellular solute-binding protein</fullName>
    </submittedName>
</protein>
<reference evidence="2" key="1">
    <citation type="submission" date="2018-10" db="EMBL/GenBank/DDBJ databases">
        <title>Schaedlerella arabinophila gen. nov. sp. nov., isolated from the mouse intestinal tract and comparative analysis with the genome of the closely related altered Schaedler flora strain ASF502.</title>
        <authorList>
            <person name="Miyake S."/>
            <person name="Soh M."/>
            <person name="Seedorf H."/>
        </authorList>
    </citation>
    <scope>NUCLEOTIDE SEQUENCE [LARGE SCALE GENOMIC DNA]</scope>
    <source>
        <strain evidence="2">DSM 106076</strain>
    </source>
</reference>
<evidence type="ECO:0000256" key="1">
    <source>
        <dbReference type="SAM" id="SignalP"/>
    </source>
</evidence>
<name>A0A3R8JJT4_9FIRM</name>
<dbReference type="Proteomes" id="UP000274920">
    <property type="component" value="Unassembled WGS sequence"/>
</dbReference>
<proteinExistence type="predicted"/>
<dbReference type="Gene3D" id="3.40.190.10">
    <property type="entry name" value="Periplasmic binding protein-like II"/>
    <property type="match status" value="2"/>
</dbReference>
<evidence type="ECO:0000313" key="3">
    <source>
        <dbReference type="Proteomes" id="UP000274920"/>
    </source>
</evidence>
<dbReference type="PANTHER" id="PTHR43649">
    <property type="entry name" value="ARABINOSE-BINDING PROTEIN-RELATED"/>
    <property type="match status" value="1"/>
</dbReference>
<dbReference type="Pfam" id="PF01547">
    <property type="entry name" value="SBP_bac_1"/>
    <property type="match status" value="1"/>
</dbReference>
<dbReference type="AlphaFoldDB" id="A0A3R8JJT4"/>
<dbReference type="SUPFAM" id="SSF53850">
    <property type="entry name" value="Periplasmic binding protein-like II"/>
    <property type="match status" value="1"/>
</dbReference>